<feature type="region of interest" description="Disordered" evidence="1">
    <location>
        <begin position="63"/>
        <end position="119"/>
    </location>
</feature>
<protein>
    <submittedName>
        <fullName evidence="2">Uncharacterized protein</fullName>
    </submittedName>
</protein>
<accession>A0A1G5C2J6</accession>
<evidence type="ECO:0000256" key="1">
    <source>
        <dbReference type="SAM" id="MobiDB-lite"/>
    </source>
</evidence>
<dbReference type="AlphaFoldDB" id="A0A1G5C2J6"/>
<dbReference type="OrthoDB" id="8563100at2"/>
<dbReference type="Proteomes" id="UP000183104">
    <property type="component" value="Unassembled WGS sequence"/>
</dbReference>
<organism evidence="2 3">
    <name type="scientific">Thiohalorhabdus denitrificans</name>
    <dbReference type="NCBI Taxonomy" id="381306"/>
    <lineage>
        <taxon>Bacteria</taxon>
        <taxon>Pseudomonadati</taxon>
        <taxon>Pseudomonadota</taxon>
        <taxon>Gammaproteobacteria</taxon>
        <taxon>Thiohalorhabdales</taxon>
        <taxon>Thiohalorhabdaceae</taxon>
        <taxon>Thiohalorhabdus</taxon>
    </lineage>
</organism>
<dbReference type="EMBL" id="FMUN01000002">
    <property type="protein sequence ID" value="SCX96655.1"/>
    <property type="molecule type" value="Genomic_DNA"/>
</dbReference>
<dbReference type="RefSeq" id="WP_054966619.1">
    <property type="nucleotide sequence ID" value="NZ_FMUN01000002.1"/>
</dbReference>
<proteinExistence type="predicted"/>
<evidence type="ECO:0000313" key="2">
    <source>
        <dbReference type="EMBL" id="SCX96655.1"/>
    </source>
</evidence>
<keyword evidence="3" id="KW-1185">Reference proteome</keyword>
<evidence type="ECO:0000313" key="3">
    <source>
        <dbReference type="Proteomes" id="UP000183104"/>
    </source>
</evidence>
<gene>
    <name evidence="2" type="ORF">SAMN05661077_0866</name>
</gene>
<sequence>MSQENAPELHPSIVALATLAAGVAAGHPTQPRCQLNRLRDMGIPESQIGTVVELARHVRDEAAGRADEDLDGALGTAPAAEKAETTGGCCGAEAESDPEPAAGGCCGSEPQPTKPGSCC</sequence>
<reference evidence="3" key="1">
    <citation type="submission" date="2016-10" db="EMBL/GenBank/DDBJ databases">
        <authorList>
            <person name="Varghese N."/>
        </authorList>
    </citation>
    <scope>NUCLEOTIDE SEQUENCE [LARGE SCALE GENOMIC DNA]</scope>
    <source>
        <strain evidence="3">HL 19</strain>
    </source>
</reference>
<name>A0A1G5C2J6_9GAMM</name>